<sequence length="83" mass="9622">MKLQEGSGKYQKRVERRLRSINKGTHRQAQSPEDEEEEEEKRKIGLDKKKAEVSISDAVNAAQLHITLKNPMKSKRIRLDTHV</sequence>
<dbReference type="AlphaFoldDB" id="A0AAV2IYY2"/>
<dbReference type="Proteomes" id="UP001497482">
    <property type="component" value="Chromosome 1"/>
</dbReference>
<feature type="compositionally biased region" description="Basic residues" evidence="1">
    <location>
        <begin position="10"/>
        <end position="26"/>
    </location>
</feature>
<evidence type="ECO:0000256" key="1">
    <source>
        <dbReference type="SAM" id="MobiDB-lite"/>
    </source>
</evidence>
<reference evidence="2 3" key="1">
    <citation type="submission" date="2024-04" db="EMBL/GenBank/DDBJ databases">
        <authorList>
            <person name="Waldvogel A.-M."/>
            <person name="Schoenle A."/>
        </authorList>
    </citation>
    <scope>NUCLEOTIDE SEQUENCE [LARGE SCALE GENOMIC DNA]</scope>
</reference>
<feature type="region of interest" description="Disordered" evidence="1">
    <location>
        <begin position="1"/>
        <end position="48"/>
    </location>
</feature>
<keyword evidence="3" id="KW-1185">Reference proteome</keyword>
<evidence type="ECO:0000313" key="2">
    <source>
        <dbReference type="EMBL" id="CAL1569823.1"/>
    </source>
</evidence>
<evidence type="ECO:0000313" key="3">
    <source>
        <dbReference type="Proteomes" id="UP001497482"/>
    </source>
</evidence>
<organism evidence="2 3">
    <name type="scientific">Knipowitschia caucasica</name>
    <name type="common">Caucasian dwarf goby</name>
    <name type="synonym">Pomatoschistus caucasicus</name>
    <dbReference type="NCBI Taxonomy" id="637954"/>
    <lineage>
        <taxon>Eukaryota</taxon>
        <taxon>Metazoa</taxon>
        <taxon>Chordata</taxon>
        <taxon>Craniata</taxon>
        <taxon>Vertebrata</taxon>
        <taxon>Euteleostomi</taxon>
        <taxon>Actinopterygii</taxon>
        <taxon>Neopterygii</taxon>
        <taxon>Teleostei</taxon>
        <taxon>Neoteleostei</taxon>
        <taxon>Acanthomorphata</taxon>
        <taxon>Gobiaria</taxon>
        <taxon>Gobiiformes</taxon>
        <taxon>Gobioidei</taxon>
        <taxon>Gobiidae</taxon>
        <taxon>Gobiinae</taxon>
        <taxon>Knipowitschia</taxon>
    </lineage>
</organism>
<protein>
    <submittedName>
        <fullName evidence="2">Uncharacterized protein</fullName>
    </submittedName>
</protein>
<dbReference type="EMBL" id="OZ035823">
    <property type="protein sequence ID" value="CAL1569823.1"/>
    <property type="molecule type" value="Genomic_DNA"/>
</dbReference>
<proteinExistence type="predicted"/>
<gene>
    <name evidence="2" type="ORF">KC01_LOCUS2195</name>
</gene>
<accession>A0AAV2IYY2</accession>
<name>A0AAV2IYY2_KNICA</name>